<evidence type="ECO:0000313" key="7">
    <source>
        <dbReference type="Proteomes" id="UP000053766"/>
    </source>
</evidence>
<comment type="similarity">
    <text evidence="5">Belongs to the WD repeat EBI family.</text>
</comment>
<dbReference type="GO" id="GO:0000118">
    <property type="term" value="C:histone deacetylase complex"/>
    <property type="evidence" value="ECO:0007669"/>
    <property type="project" value="TreeGrafter"/>
</dbReference>
<dbReference type="EMBL" id="KN716218">
    <property type="protein sequence ID" value="KJH49991.1"/>
    <property type="molecule type" value="Genomic_DNA"/>
</dbReference>
<dbReference type="PANTHER" id="PTHR22846:SF2">
    <property type="entry name" value="F-BOX-LIKE_WD REPEAT-CONTAINING PROTEIN EBI"/>
    <property type="match status" value="1"/>
</dbReference>
<dbReference type="STRING" id="29172.A0A0D8Y5Z1"/>
<evidence type="ECO:0000256" key="4">
    <source>
        <dbReference type="ARBA" id="ARBA00023242"/>
    </source>
</evidence>
<keyword evidence="3" id="KW-0677">Repeat</keyword>
<evidence type="ECO:0000256" key="3">
    <source>
        <dbReference type="ARBA" id="ARBA00022737"/>
    </source>
</evidence>
<dbReference type="PROSITE" id="PS50896">
    <property type="entry name" value="LISH"/>
    <property type="match status" value="1"/>
</dbReference>
<evidence type="ECO:0000256" key="2">
    <source>
        <dbReference type="ARBA" id="ARBA00022574"/>
    </source>
</evidence>
<dbReference type="PANTHER" id="PTHR22846">
    <property type="entry name" value="WD40 REPEAT PROTEIN"/>
    <property type="match status" value="1"/>
</dbReference>
<evidence type="ECO:0000313" key="6">
    <source>
        <dbReference type="EMBL" id="KJH49991.1"/>
    </source>
</evidence>
<evidence type="ECO:0000256" key="1">
    <source>
        <dbReference type="ARBA" id="ARBA00004123"/>
    </source>
</evidence>
<dbReference type="AlphaFoldDB" id="A0A0D8Y5Z1"/>
<dbReference type="GO" id="GO:0003714">
    <property type="term" value="F:transcription corepressor activity"/>
    <property type="evidence" value="ECO:0007669"/>
    <property type="project" value="InterPro"/>
</dbReference>
<reference evidence="6 7" key="1">
    <citation type="submission" date="2013-11" db="EMBL/GenBank/DDBJ databases">
        <title>Draft genome of the bovine lungworm Dictyocaulus viviparus.</title>
        <authorList>
            <person name="Mitreva M."/>
        </authorList>
    </citation>
    <scope>NUCLEOTIDE SEQUENCE [LARGE SCALE GENOMIC DNA]</scope>
    <source>
        <strain evidence="6 7">HannoverDv2000</strain>
    </source>
</reference>
<name>A0A0D8Y5Z1_DICVI</name>
<keyword evidence="2" id="KW-0853">WD repeat</keyword>
<organism evidence="6 7">
    <name type="scientific">Dictyocaulus viviparus</name>
    <name type="common">Bovine lungworm</name>
    <dbReference type="NCBI Taxonomy" id="29172"/>
    <lineage>
        <taxon>Eukaryota</taxon>
        <taxon>Metazoa</taxon>
        <taxon>Ecdysozoa</taxon>
        <taxon>Nematoda</taxon>
        <taxon>Chromadorea</taxon>
        <taxon>Rhabditida</taxon>
        <taxon>Rhabditina</taxon>
        <taxon>Rhabditomorpha</taxon>
        <taxon>Strongyloidea</taxon>
        <taxon>Metastrongylidae</taxon>
        <taxon>Dictyocaulus</taxon>
    </lineage>
</organism>
<comment type="subcellular location">
    <subcellularLocation>
        <location evidence="1">Nucleus</location>
    </subcellularLocation>
</comment>
<dbReference type="InterPro" id="IPR006594">
    <property type="entry name" value="LisH"/>
</dbReference>
<accession>A0A0D8Y5Z1</accession>
<dbReference type="OrthoDB" id="1367865at2759"/>
<dbReference type="Pfam" id="PF08513">
    <property type="entry name" value="LisH"/>
    <property type="match status" value="1"/>
</dbReference>
<dbReference type="Proteomes" id="UP000053766">
    <property type="component" value="Unassembled WGS sequence"/>
</dbReference>
<reference evidence="7" key="2">
    <citation type="journal article" date="2016" name="Sci. Rep.">
        <title>Dictyocaulus viviparus genome, variome and transcriptome elucidate lungworm biology and support future intervention.</title>
        <authorList>
            <person name="McNulty S.N."/>
            <person name="Strube C."/>
            <person name="Rosa B.A."/>
            <person name="Martin J.C."/>
            <person name="Tyagi R."/>
            <person name="Choi Y.J."/>
            <person name="Wang Q."/>
            <person name="Hallsworth Pepin K."/>
            <person name="Zhang X."/>
            <person name="Ozersky P."/>
            <person name="Wilson R.K."/>
            <person name="Sternberg P.W."/>
            <person name="Gasser R.B."/>
            <person name="Mitreva M."/>
        </authorList>
    </citation>
    <scope>NUCLEOTIDE SEQUENCE [LARGE SCALE GENOMIC DNA]</scope>
    <source>
        <strain evidence="7">HannoverDv2000</strain>
    </source>
</reference>
<dbReference type="InterPro" id="IPR045183">
    <property type="entry name" value="Ebi-like"/>
</dbReference>
<protein>
    <submittedName>
        <fullName evidence="6">LisH</fullName>
    </submittedName>
</protein>
<proteinExistence type="inferred from homology"/>
<dbReference type="SMART" id="SM00667">
    <property type="entry name" value="LisH"/>
    <property type="match status" value="1"/>
</dbReference>
<keyword evidence="7" id="KW-1185">Reference proteome</keyword>
<sequence length="246" mass="27486">MFPWVSEETNALLSSGKISFLHVTKLERSLFCLYIRKLLAPKLIITMDVMSFSSSELNFLIWKYLQESGMEHSAFVFAMESGLIQSSLIDNEVVSGALVNIVQRGLLYIEAEVRCASDEVNHVPSGEAVGKMSLLDGGIVTNEAIHLKRELHHIKRVPSKNFGGMKQSKDMTLTAKQASNYCAKKSIHDLYKSVNEEKSDLFISNEEDYGLVKELKRRATNALCLSRNAELGVPTTNIGTKKKLKN</sequence>
<dbReference type="FunFam" id="1.20.960.30:FF:000001">
    <property type="entry name" value="F-box-like/WD repeat-containing protein TBL1XR1"/>
    <property type="match status" value="1"/>
</dbReference>
<dbReference type="Gene3D" id="1.20.960.30">
    <property type="match status" value="1"/>
</dbReference>
<evidence type="ECO:0000256" key="5">
    <source>
        <dbReference type="ARBA" id="ARBA00025741"/>
    </source>
</evidence>
<gene>
    <name evidence="6" type="ORF">DICVIV_03864</name>
</gene>
<dbReference type="GO" id="GO:0006357">
    <property type="term" value="P:regulation of transcription by RNA polymerase II"/>
    <property type="evidence" value="ECO:0007669"/>
    <property type="project" value="TreeGrafter"/>
</dbReference>
<keyword evidence="4" id="KW-0539">Nucleus</keyword>